<dbReference type="RefSeq" id="WP_170205762.1">
    <property type="nucleotide sequence ID" value="NZ_CP051686.1"/>
</dbReference>
<dbReference type="Proteomes" id="UP000502415">
    <property type="component" value="Plasmid unnamed1"/>
</dbReference>
<reference evidence="2 3" key="1">
    <citation type="submission" date="2020-04" db="EMBL/GenBank/DDBJ databases">
        <title>Genome sequencing of novel species.</title>
        <authorList>
            <person name="Heo J."/>
            <person name="Kim S.-J."/>
            <person name="Kim J.-S."/>
            <person name="Hong S.-B."/>
            <person name="Kwon S.-W."/>
        </authorList>
    </citation>
    <scope>NUCLEOTIDE SEQUENCE [LARGE SCALE GENOMIC DNA]</scope>
    <source>
        <strain evidence="2 3">GN2-R2</strain>
        <plasmid evidence="2 3">unnamed1</plasmid>
    </source>
</reference>
<evidence type="ECO:0000313" key="2">
    <source>
        <dbReference type="EMBL" id="QJE03695.1"/>
    </source>
</evidence>
<dbReference type="KEGG" id="mfy:HH212_26740"/>
<dbReference type="SUPFAM" id="SSF52540">
    <property type="entry name" value="P-loop containing nucleoside triphosphate hydrolases"/>
    <property type="match status" value="1"/>
</dbReference>
<protein>
    <submittedName>
        <fullName evidence="2">ParA family protein</fullName>
    </submittedName>
</protein>
<geneLocation type="plasmid" evidence="2 3">
    <name>unnamed1</name>
</geneLocation>
<dbReference type="PANTHER" id="PTHR13696:SF99">
    <property type="entry name" value="COBYRINIC ACID AC-DIAMIDE SYNTHASE"/>
    <property type="match status" value="1"/>
</dbReference>
<dbReference type="InterPro" id="IPR025669">
    <property type="entry name" value="AAA_dom"/>
</dbReference>
<gene>
    <name evidence="2" type="ORF">HH212_26740</name>
</gene>
<sequence>MAQELCGFSGSPKAFRERFAVANQGQYHRIYTPEDIRRIRMTMLSLPLDTVRSKSLPPILNFRMAKGGTGKTTISGNIASALAMMGHKVLMIDGDPQASLTGLFGIDWVSEKIVHVGELMRRNERKEPVDIQNAVWPIYQGGMLDIIPSDITLADIDGWLMGATSREFVFSRLLEKNVDFFSQYDVIVIDSAPSTSLLTNTLMTACRKLLAVVVPEGPSTKALEILESNIHELNTAFSKSGLNLDFHVIVNRYNQTKKPHNDELSNLVSKYPNQLNDTVVRDFIGFVRQTDSFDEKNNGPVLEKEPNSVGARDVLDLTKSLIRIFQIKLADVNSVAPLAGVGRAA</sequence>
<evidence type="ECO:0000313" key="3">
    <source>
        <dbReference type="Proteomes" id="UP000502415"/>
    </source>
</evidence>
<proteinExistence type="predicted"/>
<organism evidence="2 3">
    <name type="scientific">Massilia forsythiae</name>
    <dbReference type="NCBI Taxonomy" id="2728020"/>
    <lineage>
        <taxon>Bacteria</taxon>
        <taxon>Pseudomonadati</taxon>
        <taxon>Pseudomonadota</taxon>
        <taxon>Betaproteobacteria</taxon>
        <taxon>Burkholderiales</taxon>
        <taxon>Oxalobacteraceae</taxon>
        <taxon>Telluria group</taxon>
        <taxon>Massilia</taxon>
    </lineage>
</organism>
<dbReference type="Pfam" id="PF13614">
    <property type="entry name" value="AAA_31"/>
    <property type="match status" value="1"/>
</dbReference>
<feature type="domain" description="AAA" evidence="1">
    <location>
        <begin position="62"/>
        <end position="236"/>
    </location>
</feature>
<dbReference type="PANTHER" id="PTHR13696">
    <property type="entry name" value="P-LOOP CONTAINING NUCLEOSIDE TRIPHOSPHATE HYDROLASE"/>
    <property type="match status" value="1"/>
</dbReference>
<dbReference type="Gene3D" id="3.40.50.300">
    <property type="entry name" value="P-loop containing nucleotide triphosphate hydrolases"/>
    <property type="match status" value="1"/>
</dbReference>
<name>A0A7Z2W3G8_9BURK</name>
<dbReference type="InterPro" id="IPR027417">
    <property type="entry name" value="P-loop_NTPase"/>
</dbReference>
<keyword evidence="3" id="KW-1185">Reference proteome</keyword>
<dbReference type="CDD" id="cd02042">
    <property type="entry name" value="ParAB_family"/>
    <property type="match status" value="1"/>
</dbReference>
<dbReference type="AlphaFoldDB" id="A0A7Z2W3G8"/>
<dbReference type="EMBL" id="CP051686">
    <property type="protein sequence ID" value="QJE03695.1"/>
    <property type="molecule type" value="Genomic_DNA"/>
</dbReference>
<evidence type="ECO:0000259" key="1">
    <source>
        <dbReference type="Pfam" id="PF13614"/>
    </source>
</evidence>
<dbReference type="InterPro" id="IPR050678">
    <property type="entry name" value="DNA_Partitioning_ATPase"/>
</dbReference>
<keyword evidence="2" id="KW-0614">Plasmid</keyword>
<accession>A0A7Z2W3G8</accession>